<dbReference type="PROSITE" id="PS50065">
    <property type="entry name" value="HMG_COA_REDUCTASE_4"/>
    <property type="match status" value="1"/>
</dbReference>
<sequence length="932" mass="102177">MELIKNVFQQNKKEKELNSAVLKIMTIKEIDKFKDNLCNVQQDGKAMIFKLFQTHGQFCASRPWEVIFVSLTLVVCVASMTYVEPELSFRQKGSYQNKIDVMSSDTVVMSITKCVSLIYTYIQFSKLRRLGSKYFLAITVFLTMLFSFGISIAVGNFLGADLNQLSEALPFFLLLLDLSKACTLAKFALSSETQVDVVKNIGHGMALVGPLLTLDALVETLLIGVGTLSGLYQCICTLQAMCSFGCLSVITNYLAFMLFYPSCLSIVLEVGALTRDNRRMVQIQQLAKVWQTEDEDQKPNPVVQKIKIIMSTGLVFVHAHSRFFDKSTTATSFMGDLVPEPLANQASTSDLLSASADPHHYYPNQKFWQFLIYRSTTLTIDYVMTLSLTLLLLIKYIFIDTDYNQSLSSASDESTPIVTHDSLSKFFLDSSDEDDEDGDDGGDDVKSELVDAECQTDDQNVCDESLPSSSKISTSANLKCGSSRSLEECAELLKAVNGPEQLTDEEVMMLVGSKHIPTYRLEHAVNNFERGVDIRRKILSKALPDPDSLDNLPFMGYDYKYVDGACCENVIGYMPIPVGVAGPLLINGRRYNVPMATTEGCLVASTNRGCRALSSGEGVHSQVINDGMTRAPLVRFQSGRRASQVKGWLEREENFKIVAEVFNSTSRFARLHKLQISQISRNLYIRFVARTGDAMGMNMLSKGSERALLSLQEEYFNDMEILSLSGNFCTDKKPSAVNWIEGRGKSVICEAVVPSHVIRDVLKTSVASLVDLNLNKNLVGSVAAGSIGGFNAHAANVVTAIYLATGQDPAQNVCSSNCVTLMEALHNPETKTDDLYISCTMPSVEVGTIGGGTVLPPQCACLEMLGVRGSNAEEPGLNARTLANIVCSTVMAGELSLMSALATGHLVKSHLKHNRSSINISLSQSSPCVPKS</sequence>
<dbReference type="CTD" id="20194463"/>
<comment type="similarity">
    <text evidence="3 12">Belongs to the HMG-CoA reductase family.</text>
</comment>
<name>T1ED11_HELRO</name>
<dbReference type="PROSITE" id="PS01192">
    <property type="entry name" value="HMG_COA_REDUCTASE_3"/>
    <property type="match status" value="1"/>
</dbReference>
<evidence type="ECO:0000256" key="8">
    <source>
        <dbReference type="ARBA" id="ARBA00023002"/>
    </source>
</evidence>
<dbReference type="GO" id="GO:0004420">
    <property type="term" value="F:hydroxymethylglutaryl-CoA reductase (NADPH) activity"/>
    <property type="evidence" value="ECO:0000318"/>
    <property type="project" value="GO_Central"/>
</dbReference>
<comment type="pathway">
    <text evidence="2 12">Metabolic intermediate biosynthesis; (R)-mevalonate biosynthesis; (R)-mevalonate from acetyl-CoA: step 3/3.</text>
</comment>
<feature type="transmembrane region" description="Helical" evidence="12">
    <location>
        <begin position="103"/>
        <end position="122"/>
    </location>
</feature>
<reference evidence="16" key="1">
    <citation type="submission" date="2012-12" db="EMBL/GenBank/DDBJ databases">
        <authorList>
            <person name="Hellsten U."/>
            <person name="Grimwood J."/>
            <person name="Chapman J.A."/>
            <person name="Shapiro H."/>
            <person name="Aerts A."/>
            <person name="Otillar R.P."/>
            <person name="Terry A.Y."/>
            <person name="Boore J.L."/>
            <person name="Simakov O."/>
            <person name="Marletaz F."/>
            <person name="Cho S.-J."/>
            <person name="Edsinger-Gonzales E."/>
            <person name="Havlak P."/>
            <person name="Kuo D.-H."/>
            <person name="Larsson T."/>
            <person name="Lv J."/>
            <person name="Arendt D."/>
            <person name="Savage R."/>
            <person name="Osoegawa K."/>
            <person name="de Jong P."/>
            <person name="Lindberg D.R."/>
            <person name="Seaver E.C."/>
            <person name="Weisblat D.A."/>
            <person name="Putnam N.H."/>
            <person name="Grigoriev I.V."/>
            <person name="Rokhsar D.S."/>
        </authorList>
    </citation>
    <scope>NUCLEOTIDE SEQUENCE</scope>
</reference>
<dbReference type="PANTHER" id="PTHR10572">
    <property type="entry name" value="3-HYDROXY-3-METHYLGLUTARYL-COENZYME A REDUCTASE"/>
    <property type="match status" value="1"/>
</dbReference>
<feature type="transmembrane region" description="Helical" evidence="12">
    <location>
        <begin position="253"/>
        <end position="273"/>
    </location>
</feature>
<dbReference type="InParanoid" id="T1ED11"/>
<feature type="transmembrane region" description="Helical" evidence="12">
    <location>
        <begin position="134"/>
        <end position="157"/>
    </location>
</feature>
<keyword evidence="7 12" id="KW-1133">Transmembrane helix</keyword>
<evidence type="ECO:0000313" key="16">
    <source>
        <dbReference type="Proteomes" id="UP000015101"/>
    </source>
</evidence>
<dbReference type="FunFam" id="3.90.770.10:FF:000001">
    <property type="entry name" value="3-hydroxy-3-methylglutaryl coenzyme A reductase"/>
    <property type="match status" value="1"/>
</dbReference>
<dbReference type="InterPro" id="IPR004816">
    <property type="entry name" value="HMG_CoA_Rdtase_metazoan"/>
</dbReference>
<proteinExistence type="inferred from homology"/>
<dbReference type="RefSeq" id="XP_009020661.1">
    <property type="nucleotide sequence ID" value="XM_009022413.1"/>
</dbReference>
<dbReference type="Pfam" id="PF12349">
    <property type="entry name" value="Sterol-sensing"/>
    <property type="match status" value="1"/>
</dbReference>
<feature type="transmembrane region" description="Helical" evidence="12">
    <location>
        <begin position="66"/>
        <end position="83"/>
    </location>
</feature>
<keyword evidence="10" id="KW-0325">Glycoprotein</keyword>
<evidence type="ECO:0000259" key="13">
    <source>
        <dbReference type="PROSITE" id="PS50156"/>
    </source>
</evidence>
<dbReference type="UniPathway" id="UPA00058">
    <property type="reaction ID" value="UER00103"/>
</dbReference>
<gene>
    <name evidence="15" type="primary">20194463</name>
    <name evidence="14" type="ORF">HELRODRAFT_100685</name>
</gene>
<evidence type="ECO:0000313" key="14">
    <source>
        <dbReference type="EMBL" id="ESO01425.1"/>
    </source>
</evidence>
<dbReference type="OMA" id="DCHIAMD"/>
<dbReference type="Gene3D" id="1.10.3270.10">
    <property type="entry name" value="HMGR, N-terminal domain"/>
    <property type="match status" value="1"/>
</dbReference>
<dbReference type="InterPro" id="IPR009029">
    <property type="entry name" value="HMG_CoA_Rdtase_sub-bd_dom_sf"/>
</dbReference>
<dbReference type="Pfam" id="PF00368">
    <property type="entry name" value="HMG-CoA_red"/>
    <property type="match status" value="1"/>
</dbReference>
<dbReference type="SUPFAM" id="SSF56542">
    <property type="entry name" value="Substrate-binding domain of HMG-CoA reductase"/>
    <property type="match status" value="1"/>
</dbReference>
<accession>T1ED11</accession>
<dbReference type="GO" id="GO:0050661">
    <property type="term" value="F:NADP binding"/>
    <property type="evidence" value="ECO:0007669"/>
    <property type="project" value="InterPro"/>
</dbReference>
<dbReference type="PROSITE" id="PS00318">
    <property type="entry name" value="HMG_COA_REDUCTASE_2"/>
    <property type="match status" value="1"/>
</dbReference>
<dbReference type="InterPro" id="IPR004554">
    <property type="entry name" value="HMG_CoA_Rdtase_eu_arc"/>
</dbReference>
<dbReference type="GO" id="GO:0015936">
    <property type="term" value="P:coenzyme A metabolic process"/>
    <property type="evidence" value="ECO:0007669"/>
    <property type="project" value="InterPro"/>
</dbReference>
<protein>
    <recommendedName>
        <fullName evidence="12">3-hydroxy-3-methylglutaryl coenzyme A reductase</fullName>
        <shortName evidence="12">HMG-CoA reductase</shortName>
        <ecNumber evidence="12">1.1.1.34</ecNumber>
    </recommendedName>
</protein>
<dbReference type="InterPro" id="IPR009023">
    <property type="entry name" value="HMG_CoA_Rdtase_NAD(P)-bd_sf"/>
</dbReference>
<dbReference type="EnsemblMetazoa" id="HelroT100685">
    <property type="protein sequence ID" value="HelroP100685"/>
    <property type="gene ID" value="HelroG100685"/>
</dbReference>
<dbReference type="GO" id="GO:0005789">
    <property type="term" value="C:endoplasmic reticulum membrane"/>
    <property type="evidence" value="ECO:0000318"/>
    <property type="project" value="GO_Central"/>
</dbReference>
<dbReference type="AlphaFoldDB" id="T1ED11"/>
<comment type="catalytic activity">
    <reaction evidence="11">
        <text>(R)-mevalonate + 2 NADP(+) + CoA = (3S)-3-hydroxy-3-methylglutaryl-CoA + 2 NADPH + 2 H(+)</text>
        <dbReference type="Rhea" id="RHEA:15989"/>
        <dbReference type="ChEBI" id="CHEBI:15378"/>
        <dbReference type="ChEBI" id="CHEBI:36464"/>
        <dbReference type="ChEBI" id="CHEBI:43074"/>
        <dbReference type="ChEBI" id="CHEBI:57287"/>
        <dbReference type="ChEBI" id="CHEBI:57783"/>
        <dbReference type="ChEBI" id="CHEBI:58349"/>
        <dbReference type="EC" id="1.1.1.34"/>
    </reaction>
    <physiologicalReaction direction="right-to-left" evidence="11">
        <dbReference type="Rhea" id="RHEA:15991"/>
    </physiologicalReaction>
</comment>
<dbReference type="PROSITE" id="PS00066">
    <property type="entry name" value="HMG_COA_REDUCTASE_1"/>
    <property type="match status" value="1"/>
</dbReference>
<evidence type="ECO:0000256" key="9">
    <source>
        <dbReference type="ARBA" id="ARBA00023136"/>
    </source>
</evidence>
<evidence type="ECO:0000256" key="2">
    <source>
        <dbReference type="ARBA" id="ARBA00005084"/>
    </source>
</evidence>
<dbReference type="eggNOG" id="KOG2480">
    <property type="taxonomic scope" value="Eukaryota"/>
</dbReference>
<keyword evidence="6 12" id="KW-0521">NADP</keyword>
<evidence type="ECO:0000256" key="5">
    <source>
        <dbReference type="ARBA" id="ARBA00022824"/>
    </source>
</evidence>
<dbReference type="OrthoDB" id="310654at2759"/>
<dbReference type="EMBL" id="AMQM01005103">
    <property type="status" value="NOT_ANNOTATED_CDS"/>
    <property type="molecule type" value="Genomic_DNA"/>
</dbReference>
<keyword evidence="8 12" id="KW-0560">Oxidoreductase</keyword>
<dbReference type="PANTHER" id="PTHR10572:SF24">
    <property type="entry name" value="3-HYDROXY-3-METHYLGLUTARYL-COENZYME A REDUCTASE"/>
    <property type="match status" value="1"/>
</dbReference>
<keyword evidence="5 12" id="KW-0256">Endoplasmic reticulum</keyword>
<dbReference type="InterPro" id="IPR023076">
    <property type="entry name" value="HMG_CoA_Rdtase_CS"/>
</dbReference>
<dbReference type="NCBIfam" id="TIGR00920">
    <property type="entry name" value="2A060605"/>
    <property type="match status" value="1"/>
</dbReference>
<evidence type="ECO:0000256" key="7">
    <source>
        <dbReference type="ARBA" id="ARBA00022989"/>
    </source>
</evidence>
<dbReference type="HOGENOM" id="CLU_001734_0_1_1"/>
<keyword evidence="16" id="KW-1185">Reference proteome</keyword>
<dbReference type="GO" id="GO:0005778">
    <property type="term" value="C:peroxisomal membrane"/>
    <property type="evidence" value="ECO:0000318"/>
    <property type="project" value="GO_Central"/>
</dbReference>
<dbReference type="Proteomes" id="UP000015101">
    <property type="component" value="Unassembled WGS sequence"/>
</dbReference>
<dbReference type="Gene3D" id="3.90.770.10">
    <property type="entry name" value="3-hydroxy-3-methylglutaryl-coenzyme A Reductase, Chain A, domain 2"/>
    <property type="match status" value="1"/>
</dbReference>
<dbReference type="InterPro" id="IPR023282">
    <property type="entry name" value="HMG_CoA_Rdtase_N"/>
</dbReference>
<dbReference type="InterPro" id="IPR002202">
    <property type="entry name" value="HMG_CoA_Rdtase"/>
</dbReference>
<dbReference type="STRING" id="6412.T1ED11"/>
<feature type="domain" description="SSD" evidence="13">
    <location>
        <begin position="105"/>
        <end position="266"/>
    </location>
</feature>
<dbReference type="GO" id="GO:0008299">
    <property type="term" value="P:isoprenoid biosynthetic process"/>
    <property type="evidence" value="ECO:0000318"/>
    <property type="project" value="GO_Central"/>
</dbReference>
<dbReference type="NCBIfam" id="TIGR00533">
    <property type="entry name" value="HMG_CoA_R_NADP"/>
    <property type="match status" value="1"/>
</dbReference>
<dbReference type="Gene3D" id="3.30.70.420">
    <property type="entry name" value="Hydroxymethylglutaryl-CoA reductase, class I/II, NAD/NADP-binding domain"/>
    <property type="match status" value="1"/>
</dbReference>
<feature type="transmembrane region" description="Helical" evidence="12">
    <location>
        <begin position="379"/>
        <end position="399"/>
    </location>
</feature>
<evidence type="ECO:0000256" key="4">
    <source>
        <dbReference type="ARBA" id="ARBA00022692"/>
    </source>
</evidence>
<comment type="subcellular location">
    <subcellularLocation>
        <location evidence="1 12">Endoplasmic reticulum membrane</location>
        <topology evidence="1 12">Multi-pass membrane protein</topology>
    </subcellularLocation>
</comment>
<dbReference type="PRINTS" id="PR00071">
    <property type="entry name" value="HMGCOARDTASE"/>
</dbReference>
<evidence type="ECO:0000256" key="10">
    <source>
        <dbReference type="ARBA" id="ARBA00023180"/>
    </source>
</evidence>
<evidence type="ECO:0000313" key="15">
    <source>
        <dbReference type="EnsemblMetazoa" id="HelroP100685"/>
    </source>
</evidence>
<dbReference type="InterPro" id="IPR053958">
    <property type="entry name" value="HMGCR/SNAP/NPC1-like_SSD"/>
</dbReference>
<dbReference type="KEGG" id="hro:HELRODRAFT_100685"/>
<dbReference type="PROSITE" id="PS50156">
    <property type="entry name" value="SSD"/>
    <property type="match status" value="1"/>
</dbReference>
<dbReference type="EMBL" id="KB096785">
    <property type="protein sequence ID" value="ESO01425.1"/>
    <property type="molecule type" value="Genomic_DNA"/>
</dbReference>
<dbReference type="InterPro" id="IPR000731">
    <property type="entry name" value="SSD"/>
</dbReference>
<organism evidence="15 16">
    <name type="scientific">Helobdella robusta</name>
    <name type="common">Californian leech</name>
    <dbReference type="NCBI Taxonomy" id="6412"/>
    <lineage>
        <taxon>Eukaryota</taxon>
        <taxon>Metazoa</taxon>
        <taxon>Spiralia</taxon>
        <taxon>Lophotrochozoa</taxon>
        <taxon>Annelida</taxon>
        <taxon>Clitellata</taxon>
        <taxon>Hirudinea</taxon>
        <taxon>Rhynchobdellida</taxon>
        <taxon>Glossiphoniidae</taxon>
        <taxon>Helobdella</taxon>
    </lineage>
</organism>
<dbReference type="GeneID" id="20194463"/>
<evidence type="ECO:0000256" key="11">
    <source>
        <dbReference type="ARBA" id="ARBA00049909"/>
    </source>
</evidence>
<evidence type="ECO:0000256" key="3">
    <source>
        <dbReference type="ARBA" id="ARBA00007661"/>
    </source>
</evidence>
<dbReference type="GO" id="GO:0016126">
    <property type="term" value="P:sterol biosynthetic process"/>
    <property type="evidence" value="ECO:0000318"/>
    <property type="project" value="GO_Central"/>
</dbReference>
<evidence type="ECO:0000256" key="12">
    <source>
        <dbReference type="RuleBase" id="RU361219"/>
    </source>
</evidence>
<dbReference type="FunFam" id="1.10.3270.10:FF:000001">
    <property type="entry name" value="3-hydroxy-3-methylglutaryl coenzyme A reductase"/>
    <property type="match status" value="1"/>
</dbReference>
<dbReference type="SUPFAM" id="SSF55035">
    <property type="entry name" value="NAD-binding domain of HMG-CoA reductase"/>
    <property type="match status" value="1"/>
</dbReference>
<reference evidence="15" key="3">
    <citation type="submission" date="2015-06" db="UniProtKB">
        <authorList>
            <consortium name="EnsemblMetazoa"/>
        </authorList>
    </citation>
    <scope>IDENTIFICATION</scope>
</reference>
<dbReference type="InterPro" id="IPR023074">
    <property type="entry name" value="HMG_CoA_Rdtase_cat_sf"/>
</dbReference>
<evidence type="ECO:0000256" key="1">
    <source>
        <dbReference type="ARBA" id="ARBA00004477"/>
    </source>
</evidence>
<dbReference type="FunFam" id="3.30.70.420:FF:000001">
    <property type="entry name" value="3-hydroxy-3-methylglutaryl coenzyme A reductase"/>
    <property type="match status" value="1"/>
</dbReference>
<keyword evidence="4 12" id="KW-0812">Transmembrane</keyword>
<dbReference type="EC" id="1.1.1.34" evidence="12"/>
<evidence type="ECO:0000256" key="6">
    <source>
        <dbReference type="ARBA" id="ARBA00022857"/>
    </source>
</evidence>
<dbReference type="FunCoup" id="T1ED11">
    <property type="interactions" value="453"/>
</dbReference>
<keyword evidence="9 12" id="KW-0472">Membrane</keyword>
<reference evidence="14 16" key="2">
    <citation type="journal article" date="2013" name="Nature">
        <title>Insights into bilaterian evolution from three spiralian genomes.</title>
        <authorList>
            <person name="Simakov O."/>
            <person name="Marletaz F."/>
            <person name="Cho S.J."/>
            <person name="Edsinger-Gonzales E."/>
            <person name="Havlak P."/>
            <person name="Hellsten U."/>
            <person name="Kuo D.H."/>
            <person name="Larsson T."/>
            <person name="Lv J."/>
            <person name="Arendt D."/>
            <person name="Savage R."/>
            <person name="Osoegawa K."/>
            <person name="de Jong P."/>
            <person name="Grimwood J."/>
            <person name="Chapman J.A."/>
            <person name="Shapiro H."/>
            <person name="Aerts A."/>
            <person name="Otillar R.P."/>
            <person name="Terry A.Y."/>
            <person name="Boore J.L."/>
            <person name="Grigoriev I.V."/>
            <person name="Lindberg D.R."/>
            <person name="Seaver E.C."/>
            <person name="Weisblat D.A."/>
            <person name="Putnam N.H."/>
            <person name="Rokhsar D.S."/>
        </authorList>
    </citation>
    <scope>NUCLEOTIDE SEQUENCE</scope>
</reference>
<dbReference type="CDD" id="cd00643">
    <property type="entry name" value="HMG-CoA_reductase_classI"/>
    <property type="match status" value="1"/>
</dbReference>